<dbReference type="AlphaFoldDB" id="A0A0S4IZ10"/>
<reference evidence="2" key="1">
    <citation type="submission" date="2015-09" db="EMBL/GenBank/DDBJ databases">
        <authorList>
            <consortium name="Pathogen Informatics"/>
        </authorList>
    </citation>
    <scope>NUCLEOTIDE SEQUENCE [LARGE SCALE GENOMIC DNA]</scope>
    <source>
        <strain evidence="2">Lake Konstanz</strain>
    </source>
</reference>
<gene>
    <name evidence="1" type="ORF">BSAL_76550</name>
</gene>
<evidence type="ECO:0000313" key="1">
    <source>
        <dbReference type="EMBL" id="CUG26054.1"/>
    </source>
</evidence>
<proteinExistence type="predicted"/>
<dbReference type="VEuPathDB" id="TriTrypDB:BSAL_76550"/>
<evidence type="ECO:0000313" key="2">
    <source>
        <dbReference type="Proteomes" id="UP000051952"/>
    </source>
</evidence>
<accession>A0A0S4IZ10</accession>
<sequence length="141" mass="14983">MSVQTDDVSFVSFPIEDVVLRLGNPPRSIVSSIATSCTAVAARVTFTDASALSLRMRASLTAQRLATATPTMHSRRTLKARSSRYSVMQHTEHNGAPCCQQSCCAHLVVISATTTAVEAAVNCHSAAAPRNTPLPTAMHET</sequence>
<keyword evidence="2" id="KW-1185">Reference proteome</keyword>
<name>A0A0S4IZ10_BODSA</name>
<protein>
    <submittedName>
        <fullName evidence="1">Uncharacterized protein</fullName>
    </submittedName>
</protein>
<dbReference type="Proteomes" id="UP000051952">
    <property type="component" value="Unassembled WGS sequence"/>
</dbReference>
<organism evidence="1 2">
    <name type="scientific">Bodo saltans</name>
    <name type="common">Flagellated protozoan</name>
    <dbReference type="NCBI Taxonomy" id="75058"/>
    <lineage>
        <taxon>Eukaryota</taxon>
        <taxon>Discoba</taxon>
        <taxon>Euglenozoa</taxon>
        <taxon>Kinetoplastea</taxon>
        <taxon>Metakinetoplastina</taxon>
        <taxon>Eubodonida</taxon>
        <taxon>Bodonidae</taxon>
        <taxon>Bodo</taxon>
    </lineage>
</organism>
<dbReference type="EMBL" id="CYKH01000720">
    <property type="protein sequence ID" value="CUG26054.1"/>
    <property type="molecule type" value="Genomic_DNA"/>
</dbReference>